<feature type="transmembrane region" description="Helical" evidence="5">
    <location>
        <begin position="198"/>
        <end position="217"/>
    </location>
</feature>
<evidence type="ECO:0000256" key="1">
    <source>
        <dbReference type="ARBA" id="ARBA00004141"/>
    </source>
</evidence>
<dbReference type="GO" id="GO:0015179">
    <property type="term" value="F:L-amino acid transmembrane transporter activity"/>
    <property type="evidence" value="ECO:0007669"/>
    <property type="project" value="TreeGrafter"/>
</dbReference>
<dbReference type="EnsemblMetazoa" id="XM_031923605">
    <property type="protein sequence ID" value="XP_031779465"/>
    <property type="gene ID" value="LOC100120084"/>
</dbReference>
<evidence type="ECO:0000256" key="3">
    <source>
        <dbReference type="ARBA" id="ARBA00022989"/>
    </source>
</evidence>
<gene>
    <name evidence="7" type="primary">100120084</name>
</gene>
<evidence type="ECO:0000259" key="6">
    <source>
        <dbReference type="Pfam" id="PF01490"/>
    </source>
</evidence>
<dbReference type="OMA" id="MVKYKVD"/>
<feature type="transmembrane region" description="Helical" evidence="5">
    <location>
        <begin position="422"/>
        <end position="439"/>
    </location>
</feature>
<dbReference type="PANTHER" id="PTHR22950">
    <property type="entry name" value="AMINO ACID TRANSPORTER"/>
    <property type="match status" value="1"/>
</dbReference>
<feature type="transmembrane region" description="Helical" evidence="5">
    <location>
        <begin position="266"/>
        <end position="283"/>
    </location>
</feature>
<protein>
    <recommendedName>
        <fullName evidence="6">Amino acid transporter transmembrane domain-containing protein</fullName>
    </recommendedName>
</protein>
<dbReference type="Proteomes" id="UP000002358">
    <property type="component" value="Chromosome 2"/>
</dbReference>
<evidence type="ECO:0000256" key="4">
    <source>
        <dbReference type="ARBA" id="ARBA00023136"/>
    </source>
</evidence>
<feature type="transmembrane region" description="Helical" evidence="5">
    <location>
        <begin position="378"/>
        <end position="401"/>
    </location>
</feature>
<organism evidence="7 8">
    <name type="scientific">Nasonia vitripennis</name>
    <name type="common">Parasitic wasp</name>
    <dbReference type="NCBI Taxonomy" id="7425"/>
    <lineage>
        <taxon>Eukaryota</taxon>
        <taxon>Metazoa</taxon>
        <taxon>Ecdysozoa</taxon>
        <taxon>Arthropoda</taxon>
        <taxon>Hexapoda</taxon>
        <taxon>Insecta</taxon>
        <taxon>Pterygota</taxon>
        <taxon>Neoptera</taxon>
        <taxon>Endopterygota</taxon>
        <taxon>Hymenoptera</taxon>
        <taxon>Apocrita</taxon>
        <taxon>Proctotrupomorpha</taxon>
        <taxon>Chalcidoidea</taxon>
        <taxon>Pteromalidae</taxon>
        <taxon>Pteromalinae</taxon>
        <taxon>Nasonia</taxon>
    </lineage>
</organism>
<keyword evidence="3 5" id="KW-1133">Transmembrane helix</keyword>
<dbReference type="PANTHER" id="PTHR22950:SF460">
    <property type="entry name" value="PROTON-COUPLED AMINO ACID TRANSPORTER 4-LIKE PROTEIN"/>
    <property type="match status" value="1"/>
</dbReference>
<keyword evidence="4 5" id="KW-0472">Membrane</keyword>
<evidence type="ECO:0000313" key="7">
    <source>
        <dbReference type="EnsemblMetazoa" id="XP_001603760"/>
    </source>
</evidence>
<keyword evidence="2 5" id="KW-0812">Transmembrane</keyword>
<evidence type="ECO:0000256" key="5">
    <source>
        <dbReference type="SAM" id="Phobius"/>
    </source>
</evidence>
<feature type="transmembrane region" description="Helical" evidence="5">
    <location>
        <begin position="134"/>
        <end position="155"/>
    </location>
</feature>
<feature type="transmembrane region" description="Helical" evidence="5">
    <location>
        <begin position="445"/>
        <end position="468"/>
    </location>
</feature>
<dbReference type="SMR" id="A0A7M7G551"/>
<dbReference type="Pfam" id="PF01490">
    <property type="entry name" value="Aa_trans"/>
    <property type="match status" value="1"/>
</dbReference>
<proteinExistence type="predicted"/>
<feature type="transmembrane region" description="Helical" evidence="5">
    <location>
        <begin position="237"/>
        <end position="254"/>
    </location>
</feature>
<dbReference type="EnsemblMetazoa" id="XM_001603710">
    <property type="protein sequence ID" value="XP_001603760"/>
    <property type="gene ID" value="LOC100120084"/>
</dbReference>
<feature type="transmembrane region" description="Helical" evidence="5">
    <location>
        <begin position="333"/>
        <end position="358"/>
    </location>
</feature>
<feature type="domain" description="Amino acid transporter transmembrane" evidence="6">
    <location>
        <begin position="102"/>
        <end position="506"/>
    </location>
</feature>
<dbReference type="FunCoup" id="A0A7M7G551">
    <property type="interactions" value="38"/>
</dbReference>
<dbReference type="OrthoDB" id="1684102at2759"/>
<dbReference type="InParanoid" id="A0A7M7G551"/>
<accession>A0A7M7G551</accession>
<dbReference type="KEGG" id="nvi:100120084"/>
<dbReference type="GO" id="GO:0005774">
    <property type="term" value="C:vacuolar membrane"/>
    <property type="evidence" value="ECO:0007669"/>
    <property type="project" value="TreeGrafter"/>
</dbReference>
<keyword evidence="8" id="KW-1185">Reference proteome</keyword>
<dbReference type="AlphaFoldDB" id="A0A7M7G551"/>
<comment type="subcellular location">
    <subcellularLocation>
        <location evidence="1">Membrane</location>
        <topology evidence="1">Multi-pass membrane protein</topology>
    </subcellularLocation>
</comment>
<evidence type="ECO:0000313" key="8">
    <source>
        <dbReference type="Proteomes" id="UP000002358"/>
    </source>
</evidence>
<feature type="transmembrane region" description="Helical" evidence="5">
    <location>
        <begin position="303"/>
        <end position="321"/>
    </location>
</feature>
<evidence type="ECO:0000256" key="2">
    <source>
        <dbReference type="ARBA" id="ARBA00022692"/>
    </source>
</evidence>
<feature type="transmembrane region" description="Helical" evidence="5">
    <location>
        <begin position="488"/>
        <end position="506"/>
    </location>
</feature>
<reference evidence="7" key="1">
    <citation type="submission" date="2021-01" db="UniProtKB">
        <authorList>
            <consortium name="EnsemblMetazoa"/>
        </authorList>
    </citation>
    <scope>IDENTIFICATION</scope>
</reference>
<sequence>MSSPSLNGSDWGVEMNALSSISAGDKPHKTKTQMRPMIAEYDPKKHGVKTELSDMVLVKYKCEKNEVPITLTNGSTLPLVERPNDEEAALYNPFEHRKLAHPTSDMDTLIHLLKGSLGSGILAMPAAFKSAGLFFGLFATFFIGAVCTYCVHILVKCAHVLCRRTQTPSLGFAEVAEAAFLIGPEPVQKYARLAKATINSFLVLDLVGCCCVYVLFVSQNVKQVVEFYTPPEHHMDLRIYMAMLLPLLIVFSLVRNLKYLAPFSMVANGLIAAGLGITFYYIFTDLPAVSTVRPVASITEMPLFFGIAIFALEGIGVVMPLENNMKTPTHFIGCPGVLNIGMFFVVTLYSTVGFFGYLKYQDKTQGSITLNLDEHDVLAQSVKLMIAAAIFFTYGLQFYVPMEIIWKNIKHRFGARKLAAEYAVRISLVIFTVCMAIAIPNLSPFISLVGALCLSTLGLMFPSIIELVTVWEQENGLGRCYWRLWKNILIIAFGVLGLLTGTYTSIGEITAGPHPTPAAANLTDALVGH</sequence>
<name>A0A7M7G551_NASVI</name>
<dbReference type="InterPro" id="IPR013057">
    <property type="entry name" value="AA_transpt_TM"/>
</dbReference>